<feature type="domain" description="ADF-H" evidence="1">
    <location>
        <begin position="50"/>
        <end position="178"/>
    </location>
</feature>
<name>A0ABR4QJH9_9CEST</name>
<evidence type="ECO:0000313" key="2">
    <source>
        <dbReference type="EMBL" id="KAL5109785.1"/>
    </source>
</evidence>
<gene>
    <name evidence="2" type="ORF">TcWFU_001176</name>
</gene>
<dbReference type="InterPro" id="IPR029006">
    <property type="entry name" value="ADF-H/Gelsolin-like_dom_sf"/>
</dbReference>
<proteinExistence type="predicted"/>
<dbReference type="Proteomes" id="UP001651158">
    <property type="component" value="Unassembled WGS sequence"/>
</dbReference>
<evidence type="ECO:0000313" key="3">
    <source>
        <dbReference type="Proteomes" id="UP001651158"/>
    </source>
</evidence>
<dbReference type="PANTHER" id="PTHR10829">
    <property type="entry name" value="CORTACTIN AND DREBRIN"/>
    <property type="match status" value="1"/>
</dbReference>
<organism evidence="2 3">
    <name type="scientific">Taenia crassiceps</name>
    <dbReference type="NCBI Taxonomy" id="6207"/>
    <lineage>
        <taxon>Eukaryota</taxon>
        <taxon>Metazoa</taxon>
        <taxon>Spiralia</taxon>
        <taxon>Lophotrochozoa</taxon>
        <taxon>Platyhelminthes</taxon>
        <taxon>Cestoda</taxon>
        <taxon>Eucestoda</taxon>
        <taxon>Cyclophyllidea</taxon>
        <taxon>Taeniidae</taxon>
        <taxon>Taenia</taxon>
    </lineage>
</organism>
<dbReference type="CDD" id="cd11282">
    <property type="entry name" value="ADF_coactosin_like"/>
    <property type="match status" value="1"/>
</dbReference>
<reference evidence="2 3" key="1">
    <citation type="journal article" date="2022" name="Front. Cell. Infect. Microbiol.">
        <title>The Genomes of Two Strains of Taenia crassiceps the Animal Model for the Study of Human Cysticercosis.</title>
        <authorList>
            <person name="Bobes R.J."/>
            <person name="Estrada K."/>
            <person name="Rios-Valencia D.G."/>
            <person name="Calderon-Gallegos A."/>
            <person name="de la Torre P."/>
            <person name="Carrero J.C."/>
            <person name="Sanchez-Flores A."/>
            <person name="Laclette J.P."/>
        </authorList>
    </citation>
    <scope>NUCLEOTIDE SEQUENCE [LARGE SCALE GENOMIC DNA]</scope>
    <source>
        <strain evidence="2">WFUcys</strain>
    </source>
</reference>
<dbReference type="Gene3D" id="3.40.20.10">
    <property type="entry name" value="Severin"/>
    <property type="match status" value="1"/>
</dbReference>
<dbReference type="PANTHER" id="PTHR10829:SF29">
    <property type="entry name" value="COACTOSIN-LIKE PROTEIN"/>
    <property type="match status" value="1"/>
</dbReference>
<sequence length="188" mass="20926">MGYRAGHGINHLESSRIWSKKQLKTDQFHRALGVELSASDSWITSIGTMVATIDKETITTAYIEVRNDNEATTWMCVGDRNGELTVIAKGTSFDEIHAFLNSTTRVFFFVRLTVGDEMSKRAKFGLITWIGNDCKPIQKGLVAMEKSRIKECIQNFAVELTYSDASECVQEAVEEAMRKAGGANYGRG</sequence>
<dbReference type="InterPro" id="IPR002108">
    <property type="entry name" value="ADF-H"/>
</dbReference>
<dbReference type="PROSITE" id="PS51263">
    <property type="entry name" value="ADF_H"/>
    <property type="match status" value="1"/>
</dbReference>
<dbReference type="SMART" id="SM00102">
    <property type="entry name" value="ADF"/>
    <property type="match status" value="1"/>
</dbReference>
<dbReference type="EMBL" id="JAKROA010000002">
    <property type="protein sequence ID" value="KAL5109785.1"/>
    <property type="molecule type" value="Genomic_DNA"/>
</dbReference>
<protein>
    <submittedName>
        <fullName evidence="2">Coactosin-like protein</fullName>
    </submittedName>
</protein>
<dbReference type="SUPFAM" id="SSF55753">
    <property type="entry name" value="Actin depolymerizing proteins"/>
    <property type="match status" value="1"/>
</dbReference>
<dbReference type="Pfam" id="PF00241">
    <property type="entry name" value="Cofilin_ADF"/>
    <property type="match status" value="1"/>
</dbReference>
<comment type="caution">
    <text evidence="2">The sequence shown here is derived from an EMBL/GenBank/DDBJ whole genome shotgun (WGS) entry which is preliminary data.</text>
</comment>
<keyword evidence="3" id="KW-1185">Reference proteome</keyword>
<accession>A0ABR4QJH9</accession>
<evidence type="ECO:0000259" key="1">
    <source>
        <dbReference type="PROSITE" id="PS51263"/>
    </source>
</evidence>